<evidence type="ECO:0000256" key="1">
    <source>
        <dbReference type="SAM" id="MobiDB-lite"/>
    </source>
</evidence>
<dbReference type="AlphaFoldDB" id="A0A6A0A3E2"/>
<keyword evidence="3" id="KW-1185">Reference proteome</keyword>
<protein>
    <submittedName>
        <fullName evidence="2">Uncharacterized protein</fullName>
    </submittedName>
</protein>
<evidence type="ECO:0000313" key="2">
    <source>
        <dbReference type="EMBL" id="GFH26694.1"/>
    </source>
</evidence>
<reference evidence="2 3" key="1">
    <citation type="submission" date="2020-02" db="EMBL/GenBank/DDBJ databases">
        <title>Draft genome sequence of Haematococcus lacustris strain NIES-144.</title>
        <authorList>
            <person name="Morimoto D."/>
            <person name="Nakagawa S."/>
            <person name="Yoshida T."/>
            <person name="Sawayama S."/>
        </authorList>
    </citation>
    <scope>NUCLEOTIDE SEQUENCE [LARGE SCALE GENOMIC DNA]</scope>
    <source>
        <strain evidence="2 3">NIES-144</strain>
    </source>
</reference>
<accession>A0A6A0A3E2</accession>
<organism evidence="2 3">
    <name type="scientific">Haematococcus lacustris</name>
    <name type="common">Green alga</name>
    <name type="synonym">Haematococcus pluvialis</name>
    <dbReference type="NCBI Taxonomy" id="44745"/>
    <lineage>
        <taxon>Eukaryota</taxon>
        <taxon>Viridiplantae</taxon>
        <taxon>Chlorophyta</taxon>
        <taxon>core chlorophytes</taxon>
        <taxon>Chlorophyceae</taxon>
        <taxon>CS clade</taxon>
        <taxon>Chlamydomonadales</taxon>
        <taxon>Haematococcaceae</taxon>
        <taxon>Haematococcus</taxon>
    </lineage>
</organism>
<gene>
    <name evidence="2" type="ORF">HaLaN_24883</name>
</gene>
<comment type="caution">
    <text evidence="2">The sequence shown here is derived from an EMBL/GenBank/DDBJ whole genome shotgun (WGS) entry which is preliminary data.</text>
</comment>
<name>A0A6A0A3E2_HAELA</name>
<feature type="region of interest" description="Disordered" evidence="1">
    <location>
        <begin position="1"/>
        <end position="37"/>
    </location>
</feature>
<proteinExistence type="predicted"/>
<sequence length="78" mass="8415">MLSPQALGPSHGRQHTLSRLPDDCYSADPSSAGLENTSIPLTQRATMGYKGIQTSYLPTSTVPIKTSEVKGTKEALYY</sequence>
<dbReference type="Proteomes" id="UP000485058">
    <property type="component" value="Unassembled WGS sequence"/>
</dbReference>
<evidence type="ECO:0000313" key="3">
    <source>
        <dbReference type="Proteomes" id="UP000485058"/>
    </source>
</evidence>
<dbReference type="EMBL" id="BLLF01003208">
    <property type="protein sequence ID" value="GFH26694.1"/>
    <property type="molecule type" value="Genomic_DNA"/>
</dbReference>